<accession>B2IUX5</accession>
<evidence type="ECO:0000313" key="3">
    <source>
        <dbReference type="Proteomes" id="UP000001191"/>
    </source>
</evidence>
<reference evidence="3" key="1">
    <citation type="submission" date="2008-04" db="EMBL/GenBank/DDBJ databases">
        <title>Complete sequence of chromosome of Nostoc punctiforme ATCC 29133.</title>
        <authorList>
            <consortium name="US DOE Joint Genome Institute"/>
            <person name="Copeland A."/>
            <person name="Lucas S."/>
            <person name="Lapidus A."/>
            <person name="Glavina del Rio T."/>
            <person name="Dalin E."/>
            <person name="Tice H."/>
            <person name="Pitluck S."/>
            <person name="Chain P."/>
            <person name="Malfatti S."/>
            <person name="Shin M."/>
            <person name="Vergez L."/>
            <person name="Schmutz J."/>
            <person name="Larimer F."/>
            <person name="Land M."/>
            <person name="Hauser L."/>
            <person name="Kyrpides N."/>
            <person name="Kim E."/>
            <person name="Meeks J.C."/>
            <person name="Elhai J."/>
            <person name="Campbell E.L."/>
            <person name="Thiel T."/>
            <person name="Longmire J."/>
            <person name="Potts M."/>
            <person name="Atlas R."/>
        </authorList>
    </citation>
    <scope>NUCLEOTIDE SEQUENCE [LARGE SCALE GENOMIC DNA]</scope>
    <source>
        <strain evidence="3">ATCC 29133 / PCC 73102</strain>
    </source>
</reference>
<sequence>MSFLLDTHILLWFLENDSKLSDRVREVITNPENLIFVSAISAWEISIKQSLGKLISPGNLEEALRFSRFEILSMTLTHGIKVADLPLHHKDPFDRMLIAQALVEGLTIITVDQKLKFYDVPLFSDDFG</sequence>
<gene>
    <name evidence="2" type="ordered locus">Npun_R6079</name>
</gene>
<dbReference type="EMBL" id="CP001037">
    <property type="protein sequence ID" value="ACC84368.1"/>
    <property type="molecule type" value="Genomic_DNA"/>
</dbReference>
<evidence type="ECO:0000313" key="2">
    <source>
        <dbReference type="EMBL" id="ACC84368.1"/>
    </source>
</evidence>
<evidence type="ECO:0000259" key="1">
    <source>
        <dbReference type="Pfam" id="PF01850"/>
    </source>
</evidence>
<dbReference type="PANTHER" id="PTHR36173:SF2">
    <property type="entry name" value="RIBONUCLEASE VAPC16"/>
    <property type="match status" value="1"/>
</dbReference>
<dbReference type="EnsemblBacteria" id="ACC84368">
    <property type="protein sequence ID" value="ACC84368"/>
    <property type="gene ID" value="Npun_R6079"/>
</dbReference>
<dbReference type="InterPro" id="IPR052919">
    <property type="entry name" value="TA_system_RNase"/>
</dbReference>
<protein>
    <submittedName>
        <fullName evidence="2">PilT protein domain protein</fullName>
    </submittedName>
</protein>
<dbReference type="eggNOG" id="COG3744">
    <property type="taxonomic scope" value="Bacteria"/>
</dbReference>
<feature type="domain" description="PIN" evidence="1">
    <location>
        <begin position="4"/>
        <end position="116"/>
    </location>
</feature>
<dbReference type="HOGENOM" id="CLU_129890_0_1_3"/>
<dbReference type="InterPro" id="IPR041705">
    <property type="entry name" value="PIN_Sll0205"/>
</dbReference>
<dbReference type="RefSeq" id="WP_012412309.1">
    <property type="nucleotide sequence ID" value="NC_010628.1"/>
</dbReference>
<dbReference type="OrthoDB" id="9798990at2"/>
<dbReference type="InterPro" id="IPR029060">
    <property type="entry name" value="PIN-like_dom_sf"/>
</dbReference>
<keyword evidence="3" id="KW-1185">Reference proteome</keyword>
<dbReference type="AlphaFoldDB" id="B2IUX5"/>
<reference evidence="2 3" key="2">
    <citation type="journal article" date="2013" name="Plant Physiol.">
        <title>A Nostoc punctiforme Sugar Transporter Necessary to Establish a Cyanobacterium-Plant Symbiosis.</title>
        <authorList>
            <person name="Ekman M."/>
            <person name="Picossi S."/>
            <person name="Campbell E.L."/>
            <person name="Meeks J.C."/>
            <person name="Flores E."/>
        </authorList>
    </citation>
    <scope>NUCLEOTIDE SEQUENCE [LARGE SCALE GENOMIC DNA]</scope>
    <source>
        <strain evidence="3">ATCC 29133 / PCC 73102</strain>
    </source>
</reference>
<dbReference type="STRING" id="63737.Npun_R6079"/>
<name>B2IUX5_NOSP7</name>
<dbReference type="Gene3D" id="3.40.50.1010">
    <property type="entry name" value="5'-nuclease"/>
    <property type="match status" value="1"/>
</dbReference>
<dbReference type="KEGG" id="npu:Npun_R6079"/>
<proteinExistence type="predicted"/>
<organism evidence="2 3">
    <name type="scientific">Nostoc punctiforme (strain ATCC 29133 / PCC 73102)</name>
    <dbReference type="NCBI Taxonomy" id="63737"/>
    <lineage>
        <taxon>Bacteria</taxon>
        <taxon>Bacillati</taxon>
        <taxon>Cyanobacteriota</taxon>
        <taxon>Cyanophyceae</taxon>
        <taxon>Nostocales</taxon>
        <taxon>Nostocaceae</taxon>
        <taxon>Nostoc</taxon>
    </lineage>
</organism>
<dbReference type="PhylomeDB" id="B2IUX5"/>
<dbReference type="Proteomes" id="UP000001191">
    <property type="component" value="Chromosome"/>
</dbReference>
<dbReference type="CDD" id="cd09872">
    <property type="entry name" value="PIN_Sll0205-like"/>
    <property type="match status" value="1"/>
</dbReference>
<dbReference type="InterPro" id="IPR002716">
    <property type="entry name" value="PIN_dom"/>
</dbReference>
<dbReference type="SUPFAM" id="SSF88723">
    <property type="entry name" value="PIN domain-like"/>
    <property type="match status" value="1"/>
</dbReference>
<dbReference type="PANTHER" id="PTHR36173">
    <property type="entry name" value="RIBONUCLEASE VAPC16-RELATED"/>
    <property type="match status" value="1"/>
</dbReference>
<dbReference type="Pfam" id="PF01850">
    <property type="entry name" value="PIN"/>
    <property type="match status" value="1"/>
</dbReference>